<evidence type="ECO:0000313" key="1">
    <source>
        <dbReference type="EMBL" id="GII96573.1"/>
    </source>
</evidence>
<keyword evidence="2" id="KW-1185">Reference proteome</keyword>
<name>A0A919VAM6_9ACTN</name>
<gene>
    <name evidence="1" type="ORF">Ssi02_68040</name>
</gene>
<protein>
    <submittedName>
        <fullName evidence="1">Uncharacterized protein</fullName>
    </submittedName>
</protein>
<reference evidence="1" key="1">
    <citation type="submission" date="2021-01" db="EMBL/GenBank/DDBJ databases">
        <title>Whole genome shotgun sequence of Sinosporangium siamense NBRC 109515.</title>
        <authorList>
            <person name="Komaki H."/>
            <person name="Tamura T."/>
        </authorList>
    </citation>
    <scope>NUCLEOTIDE SEQUENCE</scope>
    <source>
        <strain evidence="1">NBRC 109515</strain>
    </source>
</reference>
<sequence>MRHMPRQWPRVETLRKGYENPKVTFHVSADDPSGLSSNCSCSVPICMTPGRPAAIYNILTPLRERRGRASGGFLPRWTGLR</sequence>
<accession>A0A919VAM6</accession>
<comment type="caution">
    <text evidence="1">The sequence shown here is derived from an EMBL/GenBank/DDBJ whole genome shotgun (WGS) entry which is preliminary data.</text>
</comment>
<dbReference type="EMBL" id="BOOW01000046">
    <property type="protein sequence ID" value="GII96573.1"/>
    <property type="molecule type" value="Genomic_DNA"/>
</dbReference>
<evidence type="ECO:0000313" key="2">
    <source>
        <dbReference type="Proteomes" id="UP000606172"/>
    </source>
</evidence>
<proteinExistence type="predicted"/>
<dbReference type="Proteomes" id="UP000606172">
    <property type="component" value="Unassembled WGS sequence"/>
</dbReference>
<organism evidence="1 2">
    <name type="scientific">Sinosporangium siamense</name>
    <dbReference type="NCBI Taxonomy" id="1367973"/>
    <lineage>
        <taxon>Bacteria</taxon>
        <taxon>Bacillati</taxon>
        <taxon>Actinomycetota</taxon>
        <taxon>Actinomycetes</taxon>
        <taxon>Streptosporangiales</taxon>
        <taxon>Streptosporangiaceae</taxon>
        <taxon>Sinosporangium</taxon>
    </lineage>
</organism>
<dbReference type="AlphaFoldDB" id="A0A919VAM6"/>